<comment type="subcellular location">
    <subcellularLocation>
        <location evidence="1">Secreted</location>
    </subcellularLocation>
</comment>
<gene>
    <name evidence="6" type="ORF">SELMODRAFT_136958</name>
</gene>
<proteinExistence type="inferred from homology"/>
<dbReference type="Gramene" id="EFJ05557">
    <property type="protein sequence ID" value="EFJ05557"/>
    <property type="gene ID" value="SELMODRAFT_136958"/>
</dbReference>
<feature type="non-terminal residue" evidence="6">
    <location>
        <position position="213"/>
    </location>
</feature>
<evidence type="ECO:0000313" key="7">
    <source>
        <dbReference type="Proteomes" id="UP000001514"/>
    </source>
</evidence>
<dbReference type="Gene3D" id="2.40.40.10">
    <property type="entry name" value="RlpA-like domain"/>
    <property type="match status" value="1"/>
</dbReference>
<dbReference type="InterPro" id="IPR039271">
    <property type="entry name" value="Kiwellin-like"/>
</dbReference>
<keyword evidence="3" id="KW-0964">Secreted</keyword>
<organism evidence="7">
    <name type="scientific">Selaginella moellendorffii</name>
    <name type="common">Spikemoss</name>
    <dbReference type="NCBI Taxonomy" id="88036"/>
    <lineage>
        <taxon>Eukaryota</taxon>
        <taxon>Viridiplantae</taxon>
        <taxon>Streptophyta</taxon>
        <taxon>Embryophyta</taxon>
        <taxon>Tracheophyta</taxon>
        <taxon>Lycopodiopsida</taxon>
        <taxon>Selaginellales</taxon>
        <taxon>Selaginellaceae</taxon>
        <taxon>Selaginella</taxon>
    </lineage>
</organism>
<keyword evidence="4 5" id="KW-0732">Signal</keyword>
<dbReference type="GO" id="GO:0005576">
    <property type="term" value="C:extracellular region"/>
    <property type="evidence" value="ECO:0007669"/>
    <property type="project" value="UniProtKB-SubCell"/>
</dbReference>
<dbReference type="CDD" id="cd22270">
    <property type="entry name" value="DPBB_kiwellin-like"/>
    <property type="match status" value="1"/>
</dbReference>
<feature type="signal peptide" evidence="5">
    <location>
        <begin position="1"/>
        <end position="21"/>
    </location>
</feature>
<dbReference type="PROSITE" id="PS51257">
    <property type="entry name" value="PROKAR_LIPOPROTEIN"/>
    <property type="match status" value="1"/>
</dbReference>
<feature type="chain" id="PRO_5003123491" evidence="5">
    <location>
        <begin position="22"/>
        <end position="213"/>
    </location>
</feature>
<dbReference type="AlphaFoldDB" id="D8TCT3"/>
<protein>
    <submittedName>
        <fullName evidence="6">Uncharacterized protein</fullName>
    </submittedName>
</protein>
<dbReference type="KEGG" id="smo:SELMODRAFT_136958"/>
<evidence type="ECO:0000256" key="1">
    <source>
        <dbReference type="ARBA" id="ARBA00004613"/>
    </source>
</evidence>
<evidence type="ECO:0000256" key="3">
    <source>
        <dbReference type="ARBA" id="ARBA00022525"/>
    </source>
</evidence>
<reference evidence="6 7" key="1">
    <citation type="journal article" date="2011" name="Science">
        <title>The Selaginella genome identifies genetic changes associated with the evolution of vascular plants.</title>
        <authorList>
            <person name="Banks J.A."/>
            <person name="Nishiyama T."/>
            <person name="Hasebe M."/>
            <person name="Bowman J.L."/>
            <person name="Gribskov M."/>
            <person name="dePamphilis C."/>
            <person name="Albert V.A."/>
            <person name="Aono N."/>
            <person name="Aoyama T."/>
            <person name="Ambrose B.A."/>
            <person name="Ashton N.W."/>
            <person name="Axtell M.J."/>
            <person name="Barker E."/>
            <person name="Barker M.S."/>
            <person name="Bennetzen J.L."/>
            <person name="Bonawitz N.D."/>
            <person name="Chapple C."/>
            <person name="Cheng C."/>
            <person name="Correa L.G."/>
            <person name="Dacre M."/>
            <person name="DeBarry J."/>
            <person name="Dreyer I."/>
            <person name="Elias M."/>
            <person name="Engstrom E.M."/>
            <person name="Estelle M."/>
            <person name="Feng L."/>
            <person name="Finet C."/>
            <person name="Floyd S.K."/>
            <person name="Frommer W.B."/>
            <person name="Fujita T."/>
            <person name="Gramzow L."/>
            <person name="Gutensohn M."/>
            <person name="Harholt J."/>
            <person name="Hattori M."/>
            <person name="Heyl A."/>
            <person name="Hirai T."/>
            <person name="Hiwatashi Y."/>
            <person name="Ishikawa M."/>
            <person name="Iwata M."/>
            <person name="Karol K.G."/>
            <person name="Koehler B."/>
            <person name="Kolukisaoglu U."/>
            <person name="Kubo M."/>
            <person name="Kurata T."/>
            <person name="Lalonde S."/>
            <person name="Li K."/>
            <person name="Li Y."/>
            <person name="Litt A."/>
            <person name="Lyons E."/>
            <person name="Manning G."/>
            <person name="Maruyama T."/>
            <person name="Michael T.P."/>
            <person name="Mikami K."/>
            <person name="Miyazaki S."/>
            <person name="Morinaga S."/>
            <person name="Murata T."/>
            <person name="Mueller-Roeber B."/>
            <person name="Nelson D.R."/>
            <person name="Obara M."/>
            <person name="Oguri Y."/>
            <person name="Olmstead R.G."/>
            <person name="Onodera N."/>
            <person name="Petersen B.L."/>
            <person name="Pils B."/>
            <person name="Prigge M."/>
            <person name="Rensing S.A."/>
            <person name="Riano-Pachon D.M."/>
            <person name="Roberts A.W."/>
            <person name="Sato Y."/>
            <person name="Scheller H.V."/>
            <person name="Schulz B."/>
            <person name="Schulz C."/>
            <person name="Shakirov E.V."/>
            <person name="Shibagaki N."/>
            <person name="Shinohara N."/>
            <person name="Shippen D.E."/>
            <person name="Soerensen I."/>
            <person name="Sotooka R."/>
            <person name="Sugimoto N."/>
            <person name="Sugita M."/>
            <person name="Sumikawa N."/>
            <person name="Tanurdzic M."/>
            <person name="Theissen G."/>
            <person name="Ulvskov P."/>
            <person name="Wakazuki S."/>
            <person name="Weng J.K."/>
            <person name="Willats W.W."/>
            <person name="Wipf D."/>
            <person name="Wolf P.G."/>
            <person name="Yang L."/>
            <person name="Zimmer A.D."/>
            <person name="Zhu Q."/>
            <person name="Mitros T."/>
            <person name="Hellsten U."/>
            <person name="Loque D."/>
            <person name="Otillar R."/>
            <person name="Salamov A."/>
            <person name="Schmutz J."/>
            <person name="Shapiro H."/>
            <person name="Lindquist E."/>
            <person name="Lucas S."/>
            <person name="Rokhsar D."/>
            <person name="Grigoriev I.V."/>
        </authorList>
    </citation>
    <scope>NUCLEOTIDE SEQUENCE [LARGE SCALE GENOMIC DNA]</scope>
</reference>
<dbReference type="SUPFAM" id="SSF50685">
    <property type="entry name" value="Barwin-like endoglucanases"/>
    <property type="match status" value="1"/>
</dbReference>
<dbReference type="Proteomes" id="UP000001514">
    <property type="component" value="Unassembled WGS sequence"/>
</dbReference>
<dbReference type="PANTHER" id="PTHR33191:SF9">
    <property type="entry name" value="RIPENING-RELATED PROTEIN 2-RELATED"/>
    <property type="match status" value="1"/>
</dbReference>
<dbReference type="EMBL" id="GL377719">
    <property type="protein sequence ID" value="EFJ05557.1"/>
    <property type="molecule type" value="Genomic_DNA"/>
</dbReference>
<dbReference type="InParanoid" id="D8TCT3"/>
<evidence type="ECO:0000313" key="6">
    <source>
        <dbReference type="EMBL" id="EFJ05557.1"/>
    </source>
</evidence>
<sequence length="213" mass="22878">MDHRSSTFFALAMISLVSATAQHFSSSCGTRCDSRRDCSGGLVCNPVSKTCDGDPGASTLSCPIPGCEPAQSFIYSNATAHDPEYCVDNNTYQFFNCSPKEQSLNFAALYYTELEGIPTACNRSTPYKNSELLANMATGWFASGSSCFKEIVITAENGMSVTATVVDICASTIGCSPLTGYYEPCTPRSLGGTRGVWEALGQTYFDNVLQVTW</sequence>
<comment type="similarity">
    <text evidence="2">Belongs to the kiwellin family.</text>
</comment>
<evidence type="ECO:0000256" key="4">
    <source>
        <dbReference type="ARBA" id="ARBA00022729"/>
    </source>
</evidence>
<dbReference type="InterPro" id="IPR036908">
    <property type="entry name" value="RlpA-like_sf"/>
</dbReference>
<dbReference type="PANTHER" id="PTHR33191">
    <property type="entry name" value="RIPENING-RELATED PROTEIN 2-RELATED"/>
    <property type="match status" value="1"/>
</dbReference>
<evidence type="ECO:0000256" key="2">
    <source>
        <dbReference type="ARBA" id="ARBA00005592"/>
    </source>
</evidence>
<dbReference type="Pfam" id="PF24300">
    <property type="entry name" value="KWL1"/>
    <property type="match status" value="1"/>
</dbReference>
<accession>D8TCT3</accession>
<evidence type="ECO:0000256" key="5">
    <source>
        <dbReference type="SAM" id="SignalP"/>
    </source>
</evidence>
<keyword evidence="7" id="KW-1185">Reference proteome</keyword>
<dbReference type="HOGENOM" id="CLU_047639_4_1_1"/>
<name>D8TCT3_SELML</name>